<comment type="caution">
    <text evidence="2">The sequence shown here is derived from an EMBL/GenBank/DDBJ whole genome shotgun (WGS) entry which is preliminary data.</text>
</comment>
<feature type="transmembrane region" description="Helical" evidence="1">
    <location>
        <begin position="7"/>
        <end position="27"/>
    </location>
</feature>
<keyword evidence="1" id="KW-0812">Transmembrane</keyword>
<reference evidence="2" key="1">
    <citation type="submission" date="2023-06" db="EMBL/GenBank/DDBJ databases">
        <title>Genomic analysis of the entomopathogenic nematode Steinernema hermaphroditum.</title>
        <authorList>
            <person name="Schwarz E.M."/>
            <person name="Heppert J.K."/>
            <person name="Baniya A."/>
            <person name="Schwartz H.T."/>
            <person name="Tan C.-H."/>
            <person name="Antoshechkin I."/>
            <person name="Sternberg P.W."/>
            <person name="Goodrich-Blair H."/>
            <person name="Dillman A.R."/>
        </authorList>
    </citation>
    <scope>NUCLEOTIDE SEQUENCE</scope>
    <source>
        <strain evidence="2">PS9179</strain>
        <tissue evidence="2">Whole animal</tissue>
    </source>
</reference>
<protein>
    <submittedName>
        <fullName evidence="2">Uncharacterized protein</fullName>
    </submittedName>
</protein>
<dbReference type="AlphaFoldDB" id="A0AA39LPW0"/>
<feature type="transmembrane region" description="Helical" evidence="1">
    <location>
        <begin position="33"/>
        <end position="54"/>
    </location>
</feature>
<evidence type="ECO:0000256" key="1">
    <source>
        <dbReference type="SAM" id="Phobius"/>
    </source>
</evidence>
<dbReference type="Proteomes" id="UP001175271">
    <property type="component" value="Unassembled WGS sequence"/>
</dbReference>
<dbReference type="EMBL" id="JAUCMV010000004">
    <property type="protein sequence ID" value="KAK0405020.1"/>
    <property type="molecule type" value="Genomic_DNA"/>
</dbReference>
<feature type="transmembrane region" description="Helical" evidence="1">
    <location>
        <begin position="66"/>
        <end position="87"/>
    </location>
</feature>
<accession>A0AA39LPW0</accession>
<proteinExistence type="predicted"/>
<keyword evidence="1" id="KW-1133">Transmembrane helix</keyword>
<evidence type="ECO:0000313" key="3">
    <source>
        <dbReference type="Proteomes" id="UP001175271"/>
    </source>
</evidence>
<evidence type="ECO:0000313" key="2">
    <source>
        <dbReference type="EMBL" id="KAK0405020.1"/>
    </source>
</evidence>
<gene>
    <name evidence="2" type="ORF">QR680_017762</name>
</gene>
<keyword evidence="1" id="KW-0472">Membrane</keyword>
<sequence length="147" mass="16726">MGYLQSLLNVVVFFNMLLDGLSLILSWDMLIVYLYAFSFTGSFLVMCAVVTALQERNAAMLAYTRIWIVMKMVILSAMSIIAVSGLLDLYFTDRELFEITMEQKLLLPTVFVTLVFMGVQHFLTNLNVRLVAEMPKLFSESRLSMAV</sequence>
<name>A0AA39LPW0_9BILA</name>
<organism evidence="2 3">
    <name type="scientific">Steinernema hermaphroditum</name>
    <dbReference type="NCBI Taxonomy" id="289476"/>
    <lineage>
        <taxon>Eukaryota</taxon>
        <taxon>Metazoa</taxon>
        <taxon>Ecdysozoa</taxon>
        <taxon>Nematoda</taxon>
        <taxon>Chromadorea</taxon>
        <taxon>Rhabditida</taxon>
        <taxon>Tylenchina</taxon>
        <taxon>Panagrolaimomorpha</taxon>
        <taxon>Strongyloidoidea</taxon>
        <taxon>Steinernematidae</taxon>
        <taxon>Steinernema</taxon>
    </lineage>
</organism>
<feature type="transmembrane region" description="Helical" evidence="1">
    <location>
        <begin position="107"/>
        <end position="128"/>
    </location>
</feature>
<keyword evidence="3" id="KW-1185">Reference proteome</keyword>